<gene>
    <name evidence="1" type="ORF">BN137_490</name>
</gene>
<dbReference type="Proteomes" id="UP000009340">
    <property type="component" value="Unassembled WGS sequence"/>
</dbReference>
<protein>
    <submittedName>
        <fullName evidence="1">Uncharacterized protein</fullName>
    </submittedName>
</protein>
<evidence type="ECO:0000313" key="2">
    <source>
        <dbReference type="Proteomes" id="UP000009340"/>
    </source>
</evidence>
<accession>K8A6G1</accession>
<proteinExistence type="predicted"/>
<comment type="caution">
    <text evidence="1">The sequence shown here is derived from an EMBL/GenBank/DDBJ whole genome shotgun (WGS) entry which is preliminary data.</text>
</comment>
<name>K8A6G1_9ENTR</name>
<sequence length="40" mass="4635">MFINGQLPEAVKSSFFYENFITKQISLKNAEIKAGRENDR</sequence>
<dbReference type="AlphaFoldDB" id="K8A6G1"/>
<reference evidence="1" key="1">
    <citation type="submission" date="2012-07" db="EMBL/GenBank/DDBJ databases">
        <authorList>
            <person name="Cummings C."/>
        </authorList>
    </citation>
    <scope>NUCLEOTIDE SEQUENCE</scope>
    <source>
        <strain evidence="1">1330</strain>
    </source>
</reference>
<dbReference type="EMBL" id="CAKW01000015">
    <property type="protein sequence ID" value="CCJ71154.1"/>
    <property type="molecule type" value="Genomic_DNA"/>
</dbReference>
<evidence type="ECO:0000313" key="1">
    <source>
        <dbReference type="EMBL" id="CCJ71154.1"/>
    </source>
</evidence>
<organism evidence="1 2">
    <name type="scientific">Cronobacter condimenti 1330</name>
    <dbReference type="NCBI Taxonomy" id="1073999"/>
    <lineage>
        <taxon>Bacteria</taxon>
        <taxon>Pseudomonadati</taxon>
        <taxon>Pseudomonadota</taxon>
        <taxon>Gammaproteobacteria</taxon>
        <taxon>Enterobacterales</taxon>
        <taxon>Enterobacteriaceae</taxon>
        <taxon>Cronobacter</taxon>
    </lineage>
</organism>